<name>A6G5T4_9BACT</name>
<proteinExistence type="predicted"/>
<evidence type="ECO:0000313" key="2">
    <source>
        <dbReference type="Proteomes" id="UP000005801"/>
    </source>
</evidence>
<dbReference type="eggNOG" id="ENOG5032JW3">
    <property type="taxonomic scope" value="Bacteria"/>
</dbReference>
<comment type="caution">
    <text evidence="1">The sequence shown here is derived from an EMBL/GenBank/DDBJ whole genome shotgun (WGS) entry which is preliminary data.</text>
</comment>
<dbReference type="RefSeq" id="WP_006972083.1">
    <property type="nucleotide sequence ID" value="NZ_ABCS01000027.1"/>
</dbReference>
<dbReference type="AlphaFoldDB" id="A6G5T4"/>
<organism evidence="1 2">
    <name type="scientific">Plesiocystis pacifica SIR-1</name>
    <dbReference type="NCBI Taxonomy" id="391625"/>
    <lineage>
        <taxon>Bacteria</taxon>
        <taxon>Pseudomonadati</taxon>
        <taxon>Myxococcota</taxon>
        <taxon>Polyangia</taxon>
        <taxon>Nannocystales</taxon>
        <taxon>Nannocystaceae</taxon>
        <taxon>Plesiocystis</taxon>
    </lineage>
</organism>
<keyword evidence="2" id="KW-1185">Reference proteome</keyword>
<protein>
    <submittedName>
        <fullName evidence="1">Uncharacterized protein</fullName>
    </submittedName>
</protein>
<gene>
    <name evidence="1" type="ORF">PPSIR1_12023</name>
</gene>
<dbReference type="STRING" id="391625.PPSIR1_12023"/>
<evidence type="ECO:0000313" key="1">
    <source>
        <dbReference type="EMBL" id="EDM78708.1"/>
    </source>
</evidence>
<dbReference type="EMBL" id="ABCS01000027">
    <property type="protein sequence ID" value="EDM78708.1"/>
    <property type="molecule type" value="Genomic_DNA"/>
</dbReference>
<dbReference type="Proteomes" id="UP000005801">
    <property type="component" value="Unassembled WGS sequence"/>
</dbReference>
<accession>A6G5T4</accession>
<sequence>MFKINIQSIVLFAAALSFTGACTEEESVGLDGLAELEDVEERSASCQAACGDQLDMCEMQCEGSYHPYYDEAQFNWCVDQCFDDYDTCANEDFAYSQPTGQICHLDLDTHWFDVDIEFYTVDAWSDHSCAGQQDHYKKRYLGKVSCSHFTSLFDSSTCANRVANKAAQLAGQGYTMVVADVDQDMCPHPRI</sequence>
<dbReference type="OrthoDB" id="5481694at2"/>
<reference evidence="1 2" key="1">
    <citation type="submission" date="2007-06" db="EMBL/GenBank/DDBJ databases">
        <authorList>
            <person name="Shimkets L."/>
            <person name="Ferriera S."/>
            <person name="Johnson J."/>
            <person name="Kravitz S."/>
            <person name="Beeson K."/>
            <person name="Sutton G."/>
            <person name="Rogers Y.-H."/>
            <person name="Friedman R."/>
            <person name="Frazier M."/>
            <person name="Venter J.C."/>
        </authorList>
    </citation>
    <scope>NUCLEOTIDE SEQUENCE [LARGE SCALE GENOMIC DNA]</scope>
    <source>
        <strain evidence="1 2">SIR-1</strain>
    </source>
</reference>
<dbReference type="PROSITE" id="PS51257">
    <property type="entry name" value="PROKAR_LIPOPROTEIN"/>
    <property type="match status" value="1"/>
</dbReference>